<dbReference type="InterPro" id="IPR011050">
    <property type="entry name" value="Pectin_lyase_fold/virulence"/>
</dbReference>
<protein>
    <recommendedName>
        <fullName evidence="4">Pectinesterase catalytic domain-containing protein</fullName>
    </recommendedName>
</protein>
<dbReference type="UniPathway" id="UPA00545">
    <property type="reaction ID" value="UER00823"/>
</dbReference>
<feature type="domain" description="Pectinesterase catalytic" evidence="4">
    <location>
        <begin position="1"/>
        <end position="69"/>
    </location>
</feature>
<proteinExistence type="predicted"/>
<dbReference type="InterPro" id="IPR012334">
    <property type="entry name" value="Pectin_lyas_fold"/>
</dbReference>
<comment type="pathway">
    <text evidence="1">Glycan metabolism; pectin degradation; 2-dehydro-3-deoxy-D-gluconate from pectin: step 1/5.</text>
</comment>
<keyword evidence="2" id="KW-0378">Hydrolase</keyword>
<dbReference type="Gene3D" id="2.160.20.10">
    <property type="entry name" value="Single-stranded right-handed beta-helix, Pectin lyase-like"/>
    <property type="match status" value="1"/>
</dbReference>
<reference evidence="5" key="2">
    <citation type="journal article" date="2015" name="Data Brief">
        <title>Shoot transcriptome of the giant reed, Arundo donax.</title>
        <authorList>
            <person name="Barrero R.A."/>
            <person name="Guerrero F.D."/>
            <person name="Moolhuijzen P."/>
            <person name="Goolsby J.A."/>
            <person name="Tidwell J."/>
            <person name="Bellgard S.E."/>
            <person name="Bellgard M.I."/>
        </authorList>
    </citation>
    <scope>NUCLEOTIDE SEQUENCE</scope>
    <source>
        <tissue evidence="5">Shoot tissue taken approximately 20 cm above the soil surface</tissue>
    </source>
</reference>
<evidence type="ECO:0000256" key="1">
    <source>
        <dbReference type="ARBA" id="ARBA00005184"/>
    </source>
</evidence>
<name>A0A0A9FEH9_ARUDO</name>
<dbReference type="GO" id="GO:0042545">
    <property type="term" value="P:cell wall modification"/>
    <property type="evidence" value="ECO:0007669"/>
    <property type="project" value="InterPro"/>
</dbReference>
<dbReference type="SUPFAM" id="SSF51126">
    <property type="entry name" value="Pectin lyase-like"/>
    <property type="match status" value="1"/>
</dbReference>
<evidence type="ECO:0000259" key="4">
    <source>
        <dbReference type="Pfam" id="PF01095"/>
    </source>
</evidence>
<evidence type="ECO:0000256" key="3">
    <source>
        <dbReference type="ARBA" id="ARBA00023085"/>
    </source>
</evidence>
<dbReference type="EMBL" id="GBRH01188297">
    <property type="protein sequence ID" value="JAE09599.1"/>
    <property type="molecule type" value="Transcribed_RNA"/>
</dbReference>
<dbReference type="AlphaFoldDB" id="A0A0A9FEH9"/>
<organism evidence="5">
    <name type="scientific">Arundo donax</name>
    <name type="common">Giant reed</name>
    <name type="synonym">Donax arundinaceus</name>
    <dbReference type="NCBI Taxonomy" id="35708"/>
    <lineage>
        <taxon>Eukaryota</taxon>
        <taxon>Viridiplantae</taxon>
        <taxon>Streptophyta</taxon>
        <taxon>Embryophyta</taxon>
        <taxon>Tracheophyta</taxon>
        <taxon>Spermatophyta</taxon>
        <taxon>Magnoliopsida</taxon>
        <taxon>Liliopsida</taxon>
        <taxon>Poales</taxon>
        <taxon>Poaceae</taxon>
        <taxon>PACMAD clade</taxon>
        <taxon>Arundinoideae</taxon>
        <taxon>Arundineae</taxon>
        <taxon>Arundo</taxon>
    </lineage>
</organism>
<dbReference type="GO" id="GO:0045490">
    <property type="term" value="P:pectin catabolic process"/>
    <property type="evidence" value="ECO:0007669"/>
    <property type="project" value="UniProtKB-UniPathway"/>
</dbReference>
<dbReference type="PANTHER" id="PTHR31707">
    <property type="entry name" value="PECTINESTERASE"/>
    <property type="match status" value="1"/>
</dbReference>
<evidence type="ECO:0000313" key="5">
    <source>
        <dbReference type="EMBL" id="JAE09599.1"/>
    </source>
</evidence>
<dbReference type="GO" id="GO:0030599">
    <property type="term" value="F:pectinesterase activity"/>
    <property type="evidence" value="ECO:0007669"/>
    <property type="project" value="InterPro"/>
</dbReference>
<dbReference type="InterPro" id="IPR000070">
    <property type="entry name" value="Pectinesterase_cat"/>
</dbReference>
<keyword evidence="3" id="KW-0063">Aspartyl esterase</keyword>
<reference evidence="5" key="1">
    <citation type="submission" date="2014-09" db="EMBL/GenBank/DDBJ databases">
        <authorList>
            <person name="Magalhaes I.L.F."/>
            <person name="Oliveira U."/>
            <person name="Santos F.R."/>
            <person name="Vidigal T.H.D.A."/>
            <person name="Brescovit A.D."/>
            <person name="Santos A.J."/>
        </authorList>
    </citation>
    <scope>NUCLEOTIDE SEQUENCE</scope>
    <source>
        <tissue evidence="5">Shoot tissue taken approximately 20 cm above the soil surface</tissue>
    </source>
</reference>
<evidence type="ECO:0000256" key="2">
    <source>
        <dbReference type="ARBA" id="ARBA00022801"/>
    </source>
</evidence>
<accession>A0A0A9FEH9</accession>
<dbReference type="Pfam" id="PF01095">
    <property type="entry name" value="Pectinesterase"/>
    <property type="match status" value="1"/>
</dbReference>
<sequence length="84" mass="9285">MQSYLDAHVDPKGWLEWDGDFALKTLFYGEYQNEGPGAGTAGRVKWPGYHVITDRSVAMQFTVGLFIQGGNWLKGTGVAYNEGL</sequence>